<evidence type="ECO:0000313" key="1">
    <source>
        <dbReference type="EMBL" id="QJR80321.1"/>
    </source>
</evidence>
<gene>
    <name evidence="1" type="ORF">CA267_005795</name>
</gene>
<dbReference type="RefSeq" id="WP_097349119.1">
    <property type="nucleotide sequence ID" value="NZ_CP052766.1"/>
</dbReference>
<sequence>MRTREAETVEANYPVHSTWNRVNVFPLQTGGIGLVIQEKPADKRMKLIAESQSNAMGLALAGASLEDVLDILVLTVEKNAGHKVYASILLVSDNQQFLQHGAAPSLPDYYCKAIDGIEIEDNLGACGTTA</sequence>
<dbReference type="EMBL" id="CP052766">
    <property type="protein sequence ID" value="QJR80321.1"/>
    <property type="molecule type" value="Genomic_DNA"/>
</dbReference>
<organism evidence="1 2">
    <name type="scientific">Alteromonas pelagimontana</name>
    <dbReference type="NCBI Taxonomy" id="1858656"/>
    <lineage>
        <taxon>Bacteria</taxon>
        <taxon>Pseudomonadati</taxon>
        <taxon>Pseudomonadota</taxon>
        <taxon>Gammaproteobacteria</taxon>
        <taxon>Alteromonadales</taxon>
        <taxon>Alteromonadaceae</taxon>
        <taxon>Alteromonas/Salinimonas group</taxon>
        <taxon>Alteromonas</taxon>
    </lineage>
</organism>
<reference evidence="2" key="1">
    <citation type="submission" date="2014-12" db="EMBL/GenBank/DDBJ databases">
        <title>Complete genome sequence of a multi-drug resistant Klebsiella pneumoniae.</title>
        <authorList>
            <person name="Hua X."/>
            <person name="Chen Q."/>
            <person name="Li X."/>
            <person name="Feng Y."/>
            <person name="Ruan Z."/>
            <person name="Yu Y."/>
        </authorList>
    </citation>
    <scope>NUCLEOTIDE SEQUENCE [LARGE SCALE GENOMIC DNA]</scope>
    <source>
        <strain evidence="2">5.12</strain>
    </source>
</reference>
<reference evidence="1 2" key="2">
    <citation type="submission" date="2020-04" db="EMBL/GenBank/DDBJ databases">
        <title>Complete genome sequence of Alteromonas pelagimontana 5.12T.</title>
        <authorList>
            <person name="Sinha R.K."/>
            <person name="Krishnan K.P."/>
            <person name="Kurian J.P."/>
        </authorList>
    </citation>
    <scope>NUCLEOTIDE SEQUENCE [LARGE SCALE GENOMIC DNA]</scope>
    <source>
        <strain evidence="1 2">5.12</strain>
    </source>
</reference>
<dbReference type="KEGG" id="apel:CA267_005795"/>
<keyword evidence="2" id="KW-1185">Reference proteome</keyword>
<dbReference type="OrthoDB" id="9812358at2"/>
<dbReference type="Proteomes" id="UP000219285">
    <property type="component" value="Chromosome"/>
</dbReference>
<accession>A0A6M4MAV1</accession>
<evidence type="ECO:0000313" key="2">
    <source>
        <dbReference type="Proteomes" id="UP000219285"/>
    </source>
</evidence>
<name>A0A6M4MAV1_9ALTE</name>
<dbReference type="AlphaFoldDB" id="A0A6M4MAV1"/>
<proteinExistence type="predicted"/>
<protein>
    <submittedName>
        <fullName evidence="1">Uncharacterized protein</fullName>
    </submittedName>
</protein>